<dbReference type="EMBL" id="LT629772">
    <property type="protein sequence ID" value="SDS77406.1"/>
    <property type="molecule type" value="Genomic_DNA"/>
</dbReference>
<feature type="transmembrane region" description="Helical" evidence="8">
    <location>
        <begin position="287"/>
        <end position="309"/>
    </location>
</feature>
<keyword evidence="12" id="KW-1185">Reference proteome</keyword>
<dbReference type="GO" id="GO:0034040">
    <property type="term" value="F:ATPase-coupled lipid transmembrane transporter activity"/>
    <property type="evidence" value="ECO:0007669"/>
    <property type="project" value="TreeGrafter"/>
</dbReference>
<dbReference type="GO" id="GO:0005524">
    <property type="term" value="F:ATP binding"/>
    <property type="evidence" value="ECO:0007669"/>
    <property type="project" value="UniProtKB-KW"/>
</dbReference>
<dbReference type="OrthoDB" id="3237158at2"/>
<feature type="region of interest" description="Disordered" evidence="7">
    <location>
        <begin position="1"/>
        <end position="24"/>
    </location>
</feature>
<evidence type="ECO:0000256" key="5">
    <source>
        <dbReference type="ARBA" id="ARBA00022989"/>
    </source>
</evidence>
<dbReference type="RefSeq" id="WP_157683478.1">
    <property type="nucleotide sequence ID" value="NZ_LT629772.1"/>
</dbReference>
<dbReference type="SUPFAM" id="SSF52540">
    <property type="entry name" value="P-loop containing nucleoside triphosphate hydrolases"/>
    <property type="match status" value="1"/>
</dbReference>
<feature type="domain" description="ABC transporter" evidence="9">
    <location>
        <begin position="353"/>
        <end position="544"/>
    </location>
</feature>
<dbReference type="InterPro" id="IPR036640">
    <property type="entry name" value="ABC1_TM_sf"/>
</dbReference>
<comment type="subcellular location">
    <subcellularLocation>
        <location evidence="1">Cell membrane</location>
        <topology evidence="1">Multi-pass membrane protein</topology>
    </subcellularLocation>
</comment>
<feature type="transmembrane region" description="Helical" evidence="8">
    <location>
        <begin position="70"/>
        <end position="89"/>
    </location>
</feature>
<dbReference type="Gene3D" id="1.20.1560.10">
    <property type="entry name" value="ABC transporter type 1, transmembrane domain"/>
    <property type="match status" value="1"/>
</dbReference>
<evidence type="ECO:0000313" key="11">
    <source>
        <dbReference type="EMBL" id="SDS77406.1"/>
    </source>
</evidence>
<keyword evidence="4 11" id="KW-0067">ATP-binding</keyword>
<dbReference type="GO" id="GO:0034775">
    <property type="term" value="P:glutathione transmembrane transport"/>
    <property type="evidence" value="ECO:0007669"/>
    <property type="project" value="InterPro"/>
</dbReference>
<dbReference type="PROSITE" id="PS50893">
    <property type="entry name" value="ABC_TRANSPORTER_2"/>
    <property type="match status" value="1"/>
</dbReference>
<dbReference type="InterPro" id="IPR011527">
    <property type="entry name" value="ABC1_TM_dom"/>
</dbReference>
<dbReference type="GO" id="GO:0045454">
    <property type="term" value="P:cell redox homeostasis"/>
    <property type="evidence" value="ECO:0007669"/>
    <property type="project" value="InterPro"/>
</dbReference>
<dbReference type="InterPro" id="IPR003439">
    <property type="entry name" value="ABC_transporter-like_ATP-bd"/>
</dbReference>
<dbReference type="NCBIfam" id="TIGR02868">
    <property type="entry name" value="CydC"/>
    <property type="match status" value="1"/>
</dbReference>
<evidence type="ECO:0000313" key="12">
    <source>
        <dbReference type="Proteomes" id="UP000199103"/>
    </source>
</evidence>
<dbReference type="SUPFAM" id="SSF90123">
    <property type="entry name" value="ABC transporter transmembrane region"/>
    <property type="match status" value="1"/>
</dbReference>
<evidence type="ECO:0000256" key="1">
    <source>
        <dbReference type="ARBA" id="ARBA00004651"/>
    </source>
</evidence>
<dbReference type="Gene3D" id="3.40.50.300">
    <property type="entry name" value="P-loop containing nucleotide triphosphate hydrolases"/>
    <property type="match status" value="1"/>
</dbReference>
<sequence length="544" mass="56413">MSTLLASRPTATAAPVGEPDVEQPDDHHWSLPLALLRPILLGVVAQACAVGLLVVSAWLLSKAALHPPVLYLMTTVVAVRALGIGRGVLRYRERLAGHDVALRLQARLRMRTFTRLADGATTRRRGDLLSRLITDIDAVQDLVVRVLVPIISAALVMVATVAVITVISPAAGVLLSAGSVLSGVLLPWLTARLSATVSRTRAPLRAGLADEITTIAHSRLDLVAYGAAPAAIERLAAIDGRLAAAERRAAQLAGLATGVQWLVTGAVVIGSMVVAGEAVARGDLAPVLLAVLALTPLALHEVVAALPAATQAGQRCRSALVRVQELIMTGSSAVPAAGSAGVVRRDPSAAPLVETVGLTVGWSEAAPLVRGIDLRVGAGDRVALVGPSGVGKSTVAATLMGDAPVLAGRATVHGRIGYLAQDAHVFDTTVAENVRIGLRDASDTAVRSALNEVGLEHLELEQLVGEFGAAVSGGEARRLACARLLVADCSVLIMDEPTEHLDRASADGIIELIMTVRPSAAVLVITHDPVLIARCDRSIDLRRS</sequence>
<evidence type="ECO:0000256" key="7">
    <source>
        <dbReference type="SAM" id="MobiDB-lite"/>
    </source>
</evidence>
<evidence type="ECO:0000259" key="10">
    <source>
        <dbReference type="PROSITE" id="PS50929"/>
    </source>
</evidence>
<feature type="transmembrane region" description="Helical" evidence="8">
    <location>
        <begin position="142"/>
        <end position="167"/>
    </location>
</feature>
<feature type="transmembrane region" description="Helical" evidence="8">
    <location>
        <begin position="173"/>
        <end position="191"/>
    </location>
</feature>
<dbReference type="PROSITE" id="PS50929">
    <property type="entry name" value="ABC_TM1F"/>
    <property type="match status" value="1"/>
</dbReference>
<reference evidence="11 12" key="1">
    <citation type="submission" date="2016-10" db="EMBL/GenBank/DDBJ databases">
        <authorList>
            <person name="de Groot N.N."/>
        </authorList>
    </citation>
    <scope>NUCLEOTIDE SEQUENCE [LARGE SCALE GENOMIC DNA]</scope>
    <source>
        <strain evidence="11 12">DSM 21800</strain>
    </source>
</reference>
<gene>
    <name evidence="11" type="ORF">SAMN04489812_2984</name>
</gene>
<dbReference type="AlphaFoldDB" id="A0A1H1UZ77"/>
<evidence type="ECO:0000256" key="4">
    <source>
        <dbReference type="ARBA" id="ARBA00022840"/>
    </source>
</evidence>
<evidence type="ECO:0000256" key="2">
    <source>
        <dbReference type="ARBA" id="ARBA00022692"/>
    </source>
</evidence>
<dbReference type="Proteomes" id="UP000199103">
    <property type="component" value="Chromosome I"/>
</dbReference>
<feature type="transmembrane region" description="Helical" evidence="8">
    <location>
        <begin position="252"/>
        <end position="275"/>
    </location>
</feature>
<dbReference type="InterPro" id="IPR003593">
    <property type="entry name" value="AAA+_ATPase"/>
</dbReference>
<dbReference type="STRING" id="630515.SAMN04489812_2984"/>
<keyword evidence="2 8" id="KW-0812">Transmembrane</keyword>
<proteinExistence type="predicted"/>
<organism evidence="11 12">
    <name type="scientific">Microlunatus soli</name>
    <dbReference type="NCBI Taxonomy" id="630515"/>
    <lineage>
        <taxon>Bacteria</taxon>
        <taxon>Bacillati</taxon>
        <taxon>Actinomycetota</taxon>
        <taxon>Actinomycetes</taxon>
        <taxon>Propionibacteriales</taxon>
        <taxon>Propionibacteriaceae</taxon>
        <taxon>Microlunatus</taxon>
    </lineage>
</organism>
<protein>
    <submittedName>
        <fullName evidence="11">ATP-binding cassette, subfamily C, CydC</fullName>
    </submittedName>
</protein>
<dbReference type="InterPro" id="IPR039421">
    <property type="entry name" value="Type_1_exporter"/>
</dbReference>
<accession>A0A1H1UZ77</accession>
<dbReference type="InterPro" id="IPR027417">
    <property type="entry name" value="P-loop_NTPase"/>
</dbReference>
<keyword evidence="5 8" id="KW-1133">Transmembrane helix</keyword>
<dbReference type="GO" id="GO:0005886">
    <property type="term" value="C:plasma membrane"/>
    <property type="evidence" value="ECO:0007669"/>
    <property type="project" value="UniProtKB-SubCell"/>
</dbReference>
<dbReference type="PANTHER" id="PTHR24221">
    <property type="entry name" value="ATP-BINDING CASSETTE SUB-FAMILY B"/>
    <property type="match status" value="1"/>
</dbReference>
<dbReference type="Pfam" id="PF00664">
    <property type="entry name" value="ABC_membrane"/>
    <property type="match status" value="1"/>
</dbReference>
<evidence type="ECO:0000256" key="8">
    <source>
        <dbReference type="SAM" id="Phobius"/>
    </source>
</evidence>
<feature type="domain" description="ABC transmembrane type-1" evidence="10">
    <location>
        <begin position="39"/>
        <end position="315"/>
    </location>
</feature>
<name>A0A1H1UZ77_9ACTN</name>
<keyword evidence="6 8" id="KW-0472">Membrane</keyword>
<evidence type="ECO:0000256" key="3">
    <source>
        <dbReference type="ARBA" id="ARBA00022741"/>
    </source>
</evidence>
<evidence type="ECO:0000259" key="9">
    <source>
        <dbReference type="PROSITE" id="PS50893"/>
    </source>
</evidence>
<dbReference type="Pfam" id="PF00005">
    <property type="entry name" value="ABC_tran"/>
    <property type="match status" value="1"/>
</dbReference>
<dbReference type="SMART" id="SM00382">
    <property type="entry name" value="AAA"/>
    <property type="match status" value="1"/>
</dbReference>
<dbReference type="GO" id="GO:0140359">
    <property type="term" value="F:ABC-type transporter activity"/>
    <property type="evidence" value="ECO:0007669"/>
    <property type="project" value="InterPro"/>
</dbReference>
<feature type="transmembrane region" description="Helical" evidence="8">
    <location>
        <begin position="39"/>
        <end position="58"/>
    </location>
</feature>
<dbReference type="GO" id="GO:0016887">
    <property type="term" value="F:ATP hydrolysis activity"/>
    <property type="evidence" value="ECO:0007669"/>
    <property type="project" value="InterPro"/>
</dbReference>
<dbReference type="PANTHER" id="PTHR24221:SF654">
    <property type="entry name" value="ATP-BINDING CASSETTE SUB-FAMILY B MEMBER 6"/>
    <property type="match status" value="1"/>
</dbReference>
<evidence type="ECO:0000256" key="6">
    <source>
        <dbReference type="ARBA" id="ARBA00023136"/>
    </source>
</evidence>
<keyword evidence="3" id="KW-0547">Nucleotide-binding</keyword>
<dbReference type="InterPro" id="IPR014223">
    <property type="entry name" value="ABC_CydC/D"/>
</dbReference>